<reference evidence="6" key="1">
    <citation type="submission" date="2022-11" db="EMBL/GenBank/DDBJ databases">
        <title>Larsenimonas rhizosphaerae sp. nov., isolated from a tidal mudflat.</title>
        <authorList>
            <person name="Lee S.D."/>
            <person name="Kim I.S."/>
        </authorList>
    </citation>
    <scope>NUCLEOTIDE SEQUENCE</scope>
    <source>
        <strain evidence="6">GH2-1</strain>
    </source>
</reference>
<sequence length="404" mass="42310">MSASTSRSMPSSLWLVAFVLIALNLRAPIVVIGPILEPIMSTLSIGTSTASLLTTLMILCFGLLSPLAPMVAGRLGLDRALALAMIAVAVGGLFRSVPSISLMMAGTILAGFGIACGNVFMPGLVKRDRPERIGPTMGIYTVVLGIGATLGSGTAVMLTHAFGTWTAPIRLWALLALPAFAIWAWFGSARQGRDNAETPVPITALLKSRVAWTLTCFMGLQSLGFYTMQTWLAKVVIDAGVSADRAALMVSTINLVSMPVSYIVARTAARRARHSLFILILTALIGTALAGLLLAPTAQPLLWAVLLGTGQGGCFAIALTLIVLRVRHAEHAAALSGMAQSVGYLMAACGPLLFGMLHSLTGRWQASLVMMIVFLIGQSVAGVLIGRPHLVEVKASSPAGRGRK</sequence>
<evidence type="ECO:0000256" key="3">
    <source>
        <dbReference type="ARBA" id="ARBA00023136"/>
    </source>
</evidence>
<dbReference type="Pfam" id="PF07690">
    <property type="entry name" value="MFS_1"/>
    <property type="match status" value="1"/>
</dbReference>
<evidence type="ECO:0000313" key="6">
    <source>
        <dbReference type="EMBL" id="MCX2524247.1"/>
    </source>
</evidence>
<organism evidence="6 7">
    <name type="scientific">Larsenimonas rhizosphaerae</name>
    <dbReference type="NCBI Taxonomy" id="2944682"/>
    <lineage>
        <taxon>Bacteria</taxon>
        <taxon>Pseudomonadati</taxon>
        <taxon>Pseudomonadota</taxon>
        <taxon>Gammaproteobacteria</taxon>
        <taxon>Oceanospirillales</taxon>
        <taxon>Halomonadaceae</taxon>
        <taxon>Larsenimonas</taxon>
    </lineage>
</organism>
<feature type="domain" description="Major facilitator superfamily (MFS) profile" evidence="5">
    <location>
        <begin position="12"/>
        <end position="389"/>
    </location>
</feature>
<feature type="transmembrane region" description="Helical" evidence="4">
    <location>
        <begin position="42"/>
        <end position="64"/>
    </location>
</feature>
<keyword evidence="2 4" id="KW-1133">Transmembrane helix</keyword>
<evidence type="ECO:0000256" key="1">
    <source>
        <dbReference type="ARBA" id="ARBA00022692"/>
    </source>
</evidence>
<keyword evidence="3 4" id="KW-0472">Membrane</keyword>
<dbReference type="AlphaFoldDB" id="A0AA41ZGB9"/>
<dbReference type="InterPro" id="IPR036259">
    <property type="entry name" value="MFS_trans_sf"/>
</dbReference>
<feature type="transmembrane region" description="Helical" evidence="4">
    <location>
        <begin position="76"/>
        <end position="94"/>
    </location>
</feature>
<keyword evidence="7" id="KW-1185">Reference proteome</keyword>
<dbReference type="EMBL" id="JAPIVE010000002">
    <property type="protein sequence ID" value="MCX2524247.1"/>
    <property type="molecule type" value="Genomic_DNA"/>
</dbReference>
<feature type="transmembrane region" description="Helical" evidence="4">
    <location>
        <begin position="100"/>
        <end position="125"/>
    </location>
</feature>
<dbReference type="PANTHER" id="PTHR23523:SF2">
    <property type="entry name" value="2-NITROIMIDAZOLE TRANSPORTER"/>
    <property type="match status" value="1"/>
</dbReference>
<feature type="transmembrane region" description="Helical" evidence="4">
    <location>
        <begin position="246"/>
        <end position="264"/>
    </location>
</feature>
<feature type="transmembrane region" description="Helical" evidence="4">
    <location>
        <begin position="210"/>
        <end position="226"/>
    </location>
</feature>
<gene>
    <name evidence="6" type="ORF">OQ287_08335</name>
</gene>
<dbReference type="PROSITE" id="PS50850">
    <property type="entry name" value="MFS"/>
    <property type="match status" value="1"/>
</dbReference>
<feature type="transmembrane region" description="Helical" evidence="4">
    <location>
        <begin position="331"/>
        <end position="354"/>
    </location>
</feature>
<dbReference type="SUPFAM" id="SSF103473">
    <property type="entry name" value="MFS general substrate transporter"/>
    <property type="match status" value="1"/>
</dbReference>
<comment type="caution">
    <text evidence="6">The sequence shown here is derived from an EMBL/GenBank/DDBJ whole genome shotgun (WGS) entry which is preliminary data.</text>
</comment>
<evidence type="ECO:0000313" key="7">
    <source>
        <dbReference type="Proteomes" id="UP001165678"/>
    </source>
</evidence>
<dbReference type="Proteomes" id="UP001165678">
    <property type="component" value="Unassembled WGS sequence"/>
</dbReference>
<name>A0AA41ZGB9_9GAMM</name>
<dbReference type="InterPro" id="IPR011701">
    <property type="entry name" value="MFS"/>
</dbReference>
<dbReference type="Gene3D" id="1.20.1250.20">
    <property type="entry name" value="MFS general substrate transporter like domains"/>
    <property type="match status" value="1"/>
</dbReference>
<feature type="transmembrane region" description="Helical" evidence="4">
    <location>
        <begin position="137"/>
        <end position="163"/>
    </location>
</feature>
<dbReference type="RefSeq" id="WP_265896144.1">
    <property type="nucleotide sequence ID" value="NZ_JAPIVE010000002.1"/>
</dbReference>
<dbReference type="InterPro" id="IPR052524">
    <property type="entry name" value="MFS_Cyanate_Porter"/>
</dbReference>
<feature type="transmembrane region" description="Helical" evidence="4">
    <location>
        <begin position="366"/>
        <end position="386"/>
    </location>
</feature>
<evidence type="ECO:0000256" key="4">
    <source>
        <dbReference type="SAM" id="Phobius"/>
    </source>
</evidence>
<feature type="transmembrane region" description="Helical" evidence="4">
    <location>
        <begin position="301"/>
        <end position="324"/>
    </location>
</feature>
<evidence type="ECO:0000256" key="2">
    <source>
        <dbReference type="ARBA" id="ARBA00022989"/>
    </source>
</evidence>
<keyword evidence="1 4" id="KW-0812">Transmembrane</keyword>
<dbReference type="InterPro" id="IPR020846">
    <property type="entry name" value="MFS_dom"/>
</dbReference>
<evidence type="ECO:0000259" key="5">
    <source>
        <dbReference type="PROSITE" id="PS50850"/>
    </source>
</evidence>
<protein>
    <submittedName>
        <fullName evidence="6">MFS transporter</fullName>
    </submittedName>
</protein>
<dbReference type="CDD" id="cd17339">
    <property type="entry name" value="MFS_NIMT_CynX_like"/>
    <property type="match status" value="1"/>
</dbReference>
<accession>A0AA41ZGB9</accession>
<proteinExistence type="predicted"/>
<dbReference type="GO" id="GO:0022857">
    <property type="term" value="F:transmembrane transporter activity"/>
    <property type="evidence" value="ECO:0007669"/>
    <property type="project" value="InterPro"/>
</dbReference>
<feature type="transmembrane region" description="Helical" evidence="4">
    <location>
        <begin position="276"/>
        <end position="295"/>
    </location>
</feature>
<dbReference type="PANTHER" id="PTHR23523">
    <property type="match status" value="1"/>
</dbReference>
<feature type="transmembrane region" description="Helical" evidence="4">
    <location>
        <begin position="169"/>
        <end position="189"/>
    </location>
</feature>
<feature type="transmembrane region" description="Helical" evidence="4">
    <location>
        <begin position="12"/>
        <end position="36"/>
    </location>
</feature>